<proteinExistence type="predicted"/>
<evidence type="ECO:0000313" key="2">
    <source>
        <dbReference type="Proteomes" id="UP001228581"/>
    </source>
</evidence>
<dbReference type="Proteomes" id="UP001228581">
    <property type="component" value="Unassembled WGS sequence"/>
</dbReference>
<dbReference type="RefSeq" id="WP_313998662.1">
    <property type="nucleotide sequence ID" value="NZ_JASJOR010000047.1"/>
</dbReference>
<dbReference type="EMBL" id="JASJOT010000012">
    <property type="protein sequence ID" value="MDJ1495002.1"/>
    <property type="molecule type" value="Genomic_DNA"/>
</dbReference>
<keyword evidence="2" id="KW-1185">Reference proteome</keyword>
<evidence type="ECO:0000313" key="1">
    <source>
        <dbReference type="EMBL" id="MDJ1495002.1"/>
    </source>
</evidence>
<reference evidence="1 2" key="1">
    <citation type="submission" date="2023-05" db="EMBL/GenBank/DDBJ databases">
        <authorList>
            <person name="Zhang X."/>
        </authorList>
    </citation>
    <scope>NUCLEOTIDE SEQUENCE [LARGE SCALE GENOMIC DNA]</scope>
    <source>
        <strain evidence="1 2">DM2B3-1</strain>
    </source>
</reference>
<gene>
    <name evidence="1" type="ORF">QNI19_18835</name>
</gene>
<accession>A0ABT7CMP8</accession>
<organism evidence="1 2">
    <name type="scientific">Xanthocytophaga flava</name>
    <dbReference type="NCBI Taxonomy" id="3048013"/>
    <lineage>
        <taxon>Bacteria</taxon>
        <taxon>Pseudomonadati</taxon>
        <taxon>Bacteroidota</taxon>
        <taxon>Cytophagia</taxon>
        <taxon>Cytophagales</taxon>
        <taxon>Rhodocytophagaceae</taxon>
        <taxon>Xanthocytophaga</taxon>
    </lineage>
</organism>
<sequence>MCRQDDCYTNVSPILLTFQIAQSQFSRLQMELLERGVFLSPED</sequence>
<comment type="caution">
    <text evidence="1">The sequence shown here is derived from an EMBL/GenBank/DDBJ whole genome shotgun (WGS) entry which is preliminary data.</text>
</comment>
<protein>
    <submittedName>
        <fullName evidence="1">Uncharacterized protein</fullName>
    </submittedName>
</protein>
<name>A0ABT7CMP8_9BACT</name>